<keyword evidence="3" id="KW-1185">Reference proteome</keyword>
<proteinExistence type="predicted"/>
<evidence type="ECO:0000256" key="1">
    <source>
        <dbReference type="SAM" id="MobiDB-lite"/>
    </source>
</evidence>
<evidence type="ECO:0000313" key="3">
    <source>
        <dbReference type="Proteomes" id="UP000499080"/>
    </source>
</evidence>
<evidence type="ECO:0000313" key="2">
    <source>
        <dbReference type="EMBL" id="GBL85537.1"/>
    </source>
</evidence>
<dbReference type="AlphaFoldDB" id="A0A4Y2B126"/>
<organism evidence="2 3">
    <name type="scientific">Araneus ventricosus</name>
    <name type="common">Orbweaver spider</name>
    <name type="synonym">Epeira ventricosa</name>
    <dbReference type="NCBI Taxonomy" id="182803"/>
    <lineage>
        <taxon>Eukaryota</taxon>
        <taxon>Metazoa</taxon>
        <taxon>Ecdysozoa</taxon>
        <taxon>Arthropoda</taxon>
        <taxon>Chelicerata</taxon>
        <taxon>Arachnida</taxon>
        <taxon>Araneae</taxon>
        <taxon>Araneomorphae</taxon>
        <taxon>Entelegynae</taxon>
        <taxon>Araneoidea</taxon>
        <taxon>Araneidae</taxon>
        <taxon>Araneus</taxon>
    </lineage>
</organism>
<name>A0A4Y2B126_ARAVE</name>
<reference evidence="2 3" key="1">
    <citation type="journal article" date="2019" name="Sci. Rep.">
        <title>Orb-weaving spider Araneus ventricosus genome elucidates the spidroin gene catalogue.</title>
        <authorList>
            <person name="Kono N."/>
            <person name="Nakamura H."/>
            <person name="Ohtoshi R."/>
            <person name="Moran D.A.P."/>
            <person name="Shinohara A."/>
            <person name="Yoshida Y."/>
            <person name="Fujiwara M."/>
            <person name="Mori M."/>
            <person name="Tomita M."/>
            <person name="Arakawa K."/>
        </authorList>
    </citation>
    <scope>NUCLEOTIDE SEQUENCE [LARGE SCALE GENOMIC DNA]</scope>
</reference>
<protein>
    <submittedName>
        <fullName evidence="2">Uncharacterized protein</fullName>
    </submittedName>
</protein>
<sequence>MRIRGLSPQFHQRLHSPTKRTSHFKRNTKVAAMFVVFHVDLHKNRWRTVDVKYNVKKVAIRVYGSETSDSSALWIYIVLGDLAKTKGQQNKQE</sequence>
<dbReference type="EMBL" id="BGPR01000043">
    <property type="protein sequence ID" value="GBL85537.1"/>
    <property type="molecule type" value="Genomic_DNA"/>
</dbReference>
<feature type="region of interest" description="Disordered" evidence="1">
    <location>
        <begin position="1"/>
        <end position="21"/>
    </location>
</feature>
<feature type="compositionally biased region" description="Basic residues" evidence="1">
    <location>
        <begin position="12"/>
        <end position="21"/>
    </location>
</feature>
<comment type="caution">
    <text evidence="2">The sequence shown here is derived from an EMBL/GenBank/DDBJ whole genome shotgun (WGS) entry which is preliminary data.</text>
</comment>
<dbReference type="Proteomes" id="UP000499080">
    <property type="component" value="Unassembled WGS sequence"/>
</dbReference>
<accession>A0A4Y2B126</accession>
<gene>
    <name evidence="2" type="ORF">AVEN_34693_1</name>
</gene>